<proteinExistence type="predicted"/>
<evidence type="ECO:0000313" key="2">
    <source>
        <dbReference type="Proteomes" id="UP000004394"/>
    </source>
</evidence>
<protein>
    <submittedName>
        <fullName evidence="1">Uncharacterized protein</fullName>
    </submittedName>
</protein>
<dbReference type="HOGENOM" id="CLU_3220163_0_0_10"/>
<reference evidence="1" key="1">
    <citation type="submission" date="2010-07" db="EMBL/GenBank/DDBJ databases">
        <authorList>
            <person name="Muzny D."/>
            <person name="Qin X."/>
            <person name="Deng J."/>
            <person name="Jiang H."/>
            <person name="Liu Y."/>
            <person name="Qu J."/>
            <person name="Song X.-Z."/>
            <person name="Zhang L."/>
            <person name="Thornton R."/>
            <person name="Coyle M."/>
            <person name="Francisco L."/>
            <person name="Jackson L."/>
            <person name="Javaid M."/>
            <person name="Korchina V."/>
            <person name="Kovar C."/>
            <person name="Mata R."/>
            <person name="Mathew T."/>
            <person name="Ngo R."/>
            <person name="Nguyen L."/>
            <person name="Nguyen N."/>
            <person name="Okwuonu G."/>
            <person name="Ongeri F."/>
            <person name="Pham C."/>
            <person name="Simmons D."/>
            <person name="Wilczek-Boney K."/>
            <person name="Hale W."/>
            <person name="Jakkamsetti A."/>
            <person name="Pham P."/>
            <person name="Ruth R."/>
            <person name="San Lucas F."/>
            <person name="Warren J."/>
            <person name="Zhang J."/>
            <person name="Zhao Z."/>
            <person name="Zhou C."/>
            <person name="Zhu D."/>
            <person name="Lee S."/>
            <person name="Bess C."/>
            <person name="Blankenburg K."/>
            <person name="Forbes L."/>
            <person name="Fu Q."/>
            <person name="Gubbala S."/>
            <person name="Hirani K."/>
            <person name="Jayaseelan J.C."/>
            <person name="Lara F."/>
            <person name="Munidasa M."/>
            <person name="Palculict T."/>
            <person name="Patil S."/>
            <person name="Pu L.-L."/>
            <person name="Saada N."/>
            <person name="Tang L."/>
            <person name="Weissenberger G."/>
            <person name="Zhu Y."/>
            <person name="Hemphill L."/>
            <person name="Shang Y."/>
            <person name="Youmans B."/>
            <person name="Ayvaz T."/>
            <person name="Ross M."/>
            <person name="Santibanez J."/>
            <person name="Aqrawi P."/>
            <person name="Gross S."/>
            <person name="Joshi V."/>
            <person name="Fowler G."/>
            <person name="Nazareth L."/>
            <person name="Reid J."/>
            <person name="Worley K."/>
            <person name="Petrosino J."/>
            <person name="Highlander S."/>
            <person name="Gibbs R."/>
        </authorList>
    </citation>
    <scope>NUCLEOTIDE SEQUENCE [LARGE SCALE GENOMIC DNA]</scope>
    <source>
        <strain evidence="1">DSM 16973</strain>
    </source>
</reference>
<organism evidence="1 2">
    <name type="scientific">Hoylesella marshii DSM 16973 = JCM 13450</name>
    <dbReference type="NCBI Taxonomy" id="862515"/>
    <lineage>
        <taxon>Bacteria</taxon>
        <taxon>Pseudomonadati</taxon>
        <taxon>Bacteroidota</taxon>
        <taxon>Bacteroidia</taxon>
        <taxon>Bacteroidales</taxon>
        <taxon>Prevotellaceae</taxon>
        <taxon>Hoylesella</taxon>
    </lineage>
</organism>
<dbReference type="STRING" id="862515.HMPREF0658_1104"/>
<dbReference type="BioCyc" id="PMAR862515-HMP:GMOO-1121-MONOMER"/>
<gene>
    <name evidence="1" type="ORF">HMPREF0658_1104</name>
</gene>
<dbReference type="EMBL" id="AEEI01000036">
    <property type="protein sequence ID" value="EFM01905.1"/>
    <property type="molecule type" value="Genomic_DNA"/>
</dbReference>
<comment type="caution">
    <text evidence="1">The sequence shown here is derived from an EMBL/GenBank/DDBJ whole genome shotgun (WGS) entry which is preliminary data.</text>
</comment>
<dbReference type="Proteomes" id="UP000004394">
    <property type="component" value="Unassembled WGS sequence"/>
</dbReference>
<evidence type="ECO:0000313" key="1">
    <source>
        <dbReference type="EMBL" id="EFM01905.1"/>
    </source>
</evidence>
<name>E0NSF3_9BACT</name>
<accession>E0NSF3</accession>
<dbReference type="AlphaFoldDB" id="E0NSF3"/>
<sequence>MSNYLSSAIDLDRKIGNYLFLAIDFYMKMSKKLPKAVAAERIFR</sequence>
<keyword evidence="2" id="KW-1185">Reference proteome</keyword>